<dbReference type="Pfam" id="PF23936">
    <property type="entry name" value="HB_ELP1"/>
    <property type="match status" value="1"/>
</dbReference>
<dbReference type="AlphaFoldDB" id="A0A6L2Q3U3"/>
<keyword evidence="5" id="KW-0819">tRNA processing</keyword>
<dbReference type="PANTHER" id="PTHR12747">
    <property type="entry name" value="ELONGATOR COMPLEX PROTEIN 1"/>
    <property type="match status" value="1"/>
</dbReference>
<dbReference type="EMBL" id="BLKM01000641">
    <property type="protein sequence ID" value="GFG36517.1"/>
    <property type="molecule type" value="Genomic_DNA"/>
</dbReference>
<evidence type="ECO:0000313" key="13">
    <source>
        <dbReference type="Proteomes" id="UP000502823"/>
    </source>
</evidence>
<dbReference type="OrthoDB" id="40048at2759"/>
<keyword evidence="13" id="KW-1185">Reference proteome</keyword>
<dbReference type="InterPro" id="IPR056169">
    <property type="entry name" value="HB_ELP1"/>
</dbReference>
<feature type="domain" description="ELP1 alpha-solenoid" evidence="10">
    <location>
        <begin position="677"/>
        <end position="881"/>
    </location>
</feature>
<dbReference type="GO" id="GO:0033588">
    <property type="term" value="C:elongator holoenzyme complex"/>
    <property type="evidence" value="ECO:0007669"/>
    <property type="project" value="InterPro"/>
</dbReference>
<evidence type="ECO:0000259" key="10">
    <source>
        <dbReference type="Pfam" id="PF23925"/>
    </source>
</evidence>
<comment type="pathway">
    <text evidence="2">tRNA modification; 5-methoxycarbonylmethyl-2-thiouridine-tRNA biosynthesis.</text>
</comment>
<dbReference type="InterPro" id="IPR056166">
    <property type="entry name" value="TPR_ELP1"/>
</dbReference>
<dbReference type="PANTHER" id="PTHR12747:SF0">
    <property type="entry name" value="ELONGATOR COMPLEX PROTEIN 1"/>
    <property type="match status" value="1"/>
</dbReference>
<evidence type="ECO:0000259" key="7">
    <source>
        <dbReference type="Pfam" id="PF04762"/>
    </source>
</evidence>
<evidence type="ECO:0000259" key="9">
    <source>
        <dbReference type="Pfam" id="PF23878"/>
    </source>
</evidence>
<dbReference type="InterPro" id="IPR056165">
    <property type="entry name" value="Beta-prop_ELP1_2nd"/>
</dbReference>
<dbReference type="Pfam" id="PF04762">
    <property type="entry name" value="Beta-prop_ELP1_1st"/>
    <property type="match status" value="1"/>
</dbReference>
<evidence type="ECO:0000313" key="12">
    <source>
        <dbReference type="EMBL" id="GFG36517.1"/>
    </source>
</evidence>
<dbReference type="InterPro" id="IPR015943">
    <property type="entry name" value="WD40/YVTN_repeat-like_dom_sf"/>
</dbReference>
<dbReference type="PIRSF" id="PIRSF017233">
    <property type="entry name" value="IKAP"/>
    <property type="match status" value="1"/>
</dbReference>
<keyword evidence="4" id="KW-0963">Cytoplasm</keyword>
<proteinExistence type="inferred from homology"/>
<dbReference type="Pfam" id="PF23797">
    <property type="entry name" value="Beta-prop_ELP1_2nd"/>
    <property type="match status" value="1"/>
</dbReference>
<dbReference type="UniPathway" id="UPA00988"/>
<reference evidence="13" key="1">
    <citation type="submission" date="2020-01" db="EMBL/GenBank/DDBJ databases">
        <title>Draft genome sequence of the Termite Coptotermes fromosanus.</title>
        <authorList>
            <person name="Itakura S."/>
            <person name="Yosikawa Y."/>
            <person name="Umezawa K."/>
        </authorList>
    </citation>
    <scope>NUCLEOTIDE SEQUENCE [LARGE SCALE GENOMIC DNA]</scope>
</reference>
<sequence>MKNLFLYRHFRNEFPTIKSIQCFCIAAHSGEVYVCSNSIIYKLSVGNGQVDTLFDLQEYYNTHVPAVLHISFNSVTECLCLAFKNGDVVTFETYSKQIQCVGCVESGLKAVQWSPDQELVVMITGRDTILVMTGTFDPVAEVDLHQSNFGEKQFVTVGWGRKETQFHGSEGKAAARALPQSIEQTSVLDDGDPHITWRGDGSLFAVSTVTPKSNSRQIRIFSRDAVLQYTSEPAAGLEEALCWRPSGNLIASSQRLPNKHVIAFFEKNGLRHGELLLPFAQNECKIHLLSWNSESSILAVWCVYTTGKTYLQLWTVNNYHWYLKQCLSFTTERKLLGIEWDMLHGNRLHVMCEGLCYMCYDWSWITNCSMGSTDSDGSFVAVVDGVKIMLTSFRRGVIPPPLCGHTLQVALPVNNIIFAPCKKVKSSYITDEACDTEISSNDLCAVLSDGSLIVFTESPSTEDHVQLVACNLKDENAVDLHHWLWFKKDTLLCCRTHGTVSYLVEISLNLSTGEMNIRKEIPAGGVIVSIVVTSDCSGAVVQLADGTLFLYKLNQNKVSQYSKTLPEACEKLQITSIDGKDVVLGLSNHNRLYVDGQEVANNVTSLVVHSEFILLTTLRHMLLCARLNHKGLQSLMKGQCGPGRRIERGARLVTSVAGGTCVVLQMPRGNLECIQPRPLTLHVVTVLLDAGHYGAAFQLLRKQRINLNLLCDHQPQEFITKIDSVVDELQDPAWLSLFLSELQEDSVTHSMYKEYYAHLDQLPGTLTNKVQVVCDAMLHAMLCRKNADQYLLPVLTSYVRKKTDKDLADALIKVKAVKEAERENGQHMVSADEAMKYLLYLVDVNCLYNVALGLYDFDLVMFVASKSNKDPKEYLPFLNKLRRMDSNYSCFVIDKHLKRFESALHHIALCPEEEHFEECLNLIKMHKLYSQALDIFPKGSPRYLDVAAVYADYLLDKRLYHEAGIMYTRAQKYHKALTAFQIGGDWREALLAAEKLQYKENKLHELCQDLVSRLKGRCQFVEAAEILSEHLGDVEESIAVLVQGRLWSKAIWYSFHYKRPDMIGKYIIETHVKPGLMEHLEQLSSQFTNAQKQFVAYRDRLHVVRTAKEQLHLEEKDADLPEEYDLCSDTSSILTSTVNASYTGSRISGYSSKSSKNRRKHERKLLSLKEGTPYEELALIRALHQLITATNNATEEVQSLCQALLKFGNDKEASGLQQLLSDLIQDMDSSKHEIWTSDLMQQPQMVRQTCINANLGYIKVTIFL</sequence>
<feature type="domain" description="ELP1 TPR" evidence="9">
    <location>
        <begin position="888"/>
        <end position="1050"/>
    </location>
</feature>
<name>A0A6L2Q3U3_COPFO</name>
<dbReference type="GO" id="GO:0005829">
    <property type="term" value="C:cytosol"/>
    <property type="evidence" value="ECO:0007669"/>
    <property type="project" value="TreeGrafter"/>
</dbReference>
<dbReference type="Gene3D" id="2.130.10.10">
    <property type="entry name" value="YVTN repeat-like/Quinoprotein amine dehydrogenase"/>
    <property type="match status" value="1"/>
</dbReference>
<evidence type="ECO:0000256" key="2">
    <source>
        <dbReference type="ARBA" id="ARBA00005043"/>
    </source>
</evidence>
<gene>
    <name evidence="12" type="ORF">Cfor_11851</name>
</gene>
<evidence type="ECO:0000256" key="5">
    <source>
        <dbReference type="ARBA" id="ARBA00022694"/>
    </source>
</evidence>
<evidence type="ECO:0000256" key="6">
    <source>
        <dbReference type="ARBA" id="ARBA00029535"/>
    </source>
</evidence>
<evidence type="ECO:0000259" key="11">
    <source>
        <dbReference type="Pfam" id="PF23936"/>
    </source>
</evidence>
<feature type="domain" description="ELP1 three-helical bundle" evidence="11">
    <location>
        <begin position="1067"/>
        <end position="1234"/>
    </location>
</feature>
<dbReference type="InterPro" id="IPR056167">
    <property type="entry name" value="A-sol_ELP1"/>
</dbReference>
<evidence type="ECO:0000256" key="4">
    <source>
        <dbReference type="ARBA" id="ARBA00022490"/>
    </source>
</evidence>
<dbReference type="InParanoid" id="A0A6L2Q3U3"/>
<comment type="subcellular location">
    <subcellularLocation>
        <location evidence="1">Cytoplasm</location>
    </subcellularLocation>
</comment>
<feature type="domain" description="ELP1 first N-terminal beta-propeller" evidence="7">
    <location>
        <begin position="20"/>
        <end position="341"/>
    </location>
</feature>
<protein>
    <recommendedName>
        <fullName evidence="6">Elongator complex protein 1</fullName>
    </recommendedName>
</protein>
<accession>A0A6L2Q3U3</accession>
<dbReference type="Pfam" id="PF23878">
    <property type="entry name" value="TPR_ELP1"/>
    <property type="match status" value="1"/>
</dbReference>
<dbReference type="Pfam" id="PF23925">
    <property type="entry name" value="A-sol_ELP1"/>
    <property type="match status" value="1"/>
</dbReference>
<organism evidence="12 13">
    <name type="scientific">Coptotermes formosanus</name>
    <name type="common">Formosan subterranean termite</name>
    <dbReference type="NCBI Taxonomy" id="36987"/>
    <lineage>
        <taxon>Eukaryota</taxon>
        <taxon>Metazoa</taxon>
        <taxon>Ecdysozoa</taxon>
        <taxon>Arthropoda</taxon>
        <taxon>Hexapoda</taxon>
        <taxon>Insecta</taxon>
        <taxon>Pterygota</taxon>
        <taxon>Neoptera</taxon>
        <taxon>Polyneoptera</taxon>
        <taxon>Dictyoptera</taxon>
        <taxon>Blattodea</taxon>
        <taxon>Blattoidea</taxon>
        <taxon>Termitoidae</taxon>
        <taxon>Rhinotermitidae</taxon>
        <taxon>Coptotermes</taxon>
    </lineage>
</organism>
<dbReference type="SUPFAM" id="SSF82171">
    <property type="entry name" value="DPP6 N-terminal domain-like"/>
    <property type="match status" value="1"/>
</dbReference>
<dbReference type="GO" id="GO:0002926">
    <property type="term" value="P:tRNA wobble base 5-methoxycarbonylmethyl-2-thiouridinylation"/>
    <property type="evidence" value="ECO:0007669"/>
    <property type="project" value="TreeGrafter"/>
</dbReference>
<dbReference type="FunCoup" id="A0A6L2Q3U3">
    <property type="interactions" value="1615"/>
</dbReference>
<evidence type="ECO:0000256" key="3">
    <source>
        <dbReference type="ARBA" id="ARBA00006086"/>
    </source>
</evidence>
<dbReference type="Proteomes" id="UP000502823">
    <property type="component" value="Unassembled WGS sequence"/>
</dbReference>
<comment type="similarity">
    <text evidence="3">Belongs to the ELP1/IKA1 family.</text>
</comment>
<evidence type="ECO:0000256" key="1">
    <source>
        <dbReference type="ARBA" id="ARBA00004496"/>
    </source>
</evidence>
<evidence type="ECO:0000259" key="8">
    <source>
        <dbReference type="Pfam" id="PF23797"/>
    </source>
</evidence>
<dbReference type="GO" id="GO:0000049">
    <property type="term" value="F:tRNA binding"/>
    <property type="evidence" value="ECO:0007669"/>
    <property type="project" value="TreeGrafter"/>
</dbReference>
<dbReference type="InterPro" id="IPR056164">
    <property type="entry name" value="Beta-prop_ELP1_1st"/>
</dbReference>
<dbReference type="InterPro" id="IPR006849">
    <property type="entry name" value="Elp1"/>
</dbReference>
<feature type="domain" description="ELP1 N-terminal second beta-propeller" evidence="8">
    <location>
        <begin position="382"/>
        <end position="653"/>
    </location>
</feature>
<feature type="non-terminal residue" evidence="12">
    <location>
        <position position="1264"/>
    </location>
</feature>
<comment type="caution">
    <text evidence="12">The sequence shown here is derived from an EMBL/GenBank/DDBJ whole genome shotgun (WGS) entry which is preliminary data.</text>
</comment>